<keyword evidence="3" id="KW-1185">Reference proteome</keyword>
<proteinExistence type="predicted"/>
<dbReference type="RefSeq" id="WP_072429215.1">
    <property type="nucleotide sequence ID" value="NZ_FPKR01000011.1"/>
</dbReference>
<name>A0A1K2HP20_9NEIS</name>
<dbReference type="AlphaFoldDB" id="A0A1K2HP20"/>
<organism evidence="2 3">
    <name type="scientific">Chitinimonas taiwanensis DSM 18899</name>
    <dbReference type="NCBI Taxonomy" id="1121279"/>
    <lineage>
        <taxon>Bacteria</taxon>
        <taxon>Pseudomonadati</taxon>
        <taxon>Pseudomonadota</taxon>
        <taxon>Betaproteobacteria</taxon>
        <taxon>Neisseriales</taxon>
        <taxon>Chitinibacteraceae</taxon>
        <taxon>Chitinimonas</taxon>
    </lineage>
</organism>
<feature type="domain" description="Zinc finger Ogr/Delta-type" evidence="1">
    <location>
        <begin position="4"/>
        <end position="50"/>
    </location>
</feature>
<dbReference type="EMBL" id="FPKR01000011">
    <property type="protein sequence ID" value="SFZ78002.1"/>
    <property type="molecule type" value="Genomic_DNA"/>
</dbReference>
<reference evidence="2 3" key="1">
    <citation type="submission" date="2016-11" db="EMBL/GenBank/DDBJ databases">
        <authorList>
            <person name="Jaros S."/>
            <person name="Januszkiewicz K."/>
            <person name="Wedrychowicz H."/>
        </authorList>
    </citation>
    <scope>NUCLEOTIDE SEQUENCE [LARGE SCALE GENOMIC DNA]</scope>
    <source>
        <strain evidence="2 3">DSM 18899</strain>
    </source>
</reference>
<dbReference type="STRING" id="1121279.SAMN02745887_02707"/>
<evidence type="ECO:0000313" key="3">
    <source>
        <dbReference type="Proteomes" id="UP000186513"/>
    </source>
</evidence>
<accession>A0A1K2HP20</accession>
<protein>
    <submittedName>
        <fullName evidence="2">Ogr/Delta-like zinc finger</fullName>
    </submittedName>
</protein>
<evidence type="ECO:0000313" key="2">
    <source>
        <dbReference type="EMBL" id="SFZ78002.1"/>
    </source>
</evidence>
<dbReference type="Pfam" id="PF04606">
    <property type="entry name" value="Ogr_Delta"/>
    <property type="match status" value="1"/>
</dbReference>
<dbReference type="Proteomes" id="UP000186513">
    <property type="component" value="Unassembled WGS sequence"/>
</dbReference>
<evidence type="ECO:0000259" key="1">
    <source>
        <dbReference type="Pfam" id="PF04606"/>
    </source>
</evidence>
<dbReference type="OrthoDB" id="6895359at2"/>
<dbReference type="InterPro" id="IPR007684">
    <property type="entry name" value="Znf_Ogr/Delta"/>
</dbReference>
<gene>
    <name evidence="2" type="ORF">SAMN02745887_02707</name>
</gene>
<sequence>MSMNCPHCGQISTTRTSKPVSLISKETWYQCRNLECGHTFVAVTEVVRTLSPSARPNPLVRLPISRPATRR</sequence>